<keyword evidence="1" id="KW-1133">Transmembrane helix</keyword>
<protein>
    <submittedName>
        <fullName evidence="3">HNH endonuclease</fullName>
    </submittedName>
</protein>
<proteinExistence type="predicted"/>
<keyword evidence="1" id="KW-0472">Membrane</keyword>
<organism evidence="3 4">
    <name type="scientific">Fulvivirga marina</name>
    <dbReference type="NCBI Taxonomy" id="2494733"/>
    <lineage>
        <taxon>Bacteria</taxon>
        <taxon>Pseudomonadati</taxon>
        <taxon>Bacteroidota</taxon>
        <taxon>Cytophagia</taxon>
        <taxon>Cytophagales</taxon>
        <taxon>Fulvivirgaceae</taxon>
        <taxon>Fulvivirga</taxon>
    </lineage>
</organism>
<dbReference type="Pfam" id="PF14414">
    <property type="entry name" value="WHH"/>
    <property type="match status" value="1"/>
</dbReference>
<reference evidence="3" key="1">
    <citation type="submission" date="2021-01" db="EMBL/GenBank/DDBJ databases">
        <title>Fulvivirga kasyanovii gen. nov., sp nov., a novel member of the phylum Bacteroidetes isolated from seawater in a mussel farm.</title>
        <authorList>
            <person name="Zhao L.-H."/>
            <person name="Wang Z.-J."/>
        </authorList>
    </citation>
    <scope>NUCLEOTIDE SEQUENCE</scope>
    <source>
        <strain evidence="3">29W222</strain>
    </source>
</reference>
<keyword evidence="3" id="KW-0255">Endonuclease</keyword>
<feature type="transmembrane region" description="Helical" evidence="1">
    <location>
        <begin position="2787"/>
        <end position="2806"/>
    </location>
</feature>
<dbReference type="PANTHER" id="PTHR32305">
    <property type="match status" value="1"/>
</dbReference>
<dbReference type="EMBL" id="JAEUGD010000004">
    <property type="protein sequence ID" value="MBL6445033.1"/>
    <property type="molecule type" value="Genomic_DNA"/>
</dbReference>
<keyword evidence="1" id="KW-0812">Transmembrane</keyword>
<accession>A0A937FU73</accession>
<dbReference type="Gene3D" id="2.180.10.10">
    <property type="entry name" value="RHS repeat-associated core"/>
    <property type="match status" value="2"/>
</dbReference>
<dbReference type="InterPro" id="IPR050708">
    <property type="entry name" value="T6SS_VgrG/RHS"/>
</dbReference>
<name>A0A937FU73_9BACT</name>
<feature type="transmembrane region" description="Helical" evidence="1">
    <location>
        <begin position="2846"/>
        <end position="2868"/>
    </location>
</feature>
<feature type="domain" description="DUF6443" evidence="2">
    <location>
        <begin position="1600"/>
        <end position="1720"/>
    </location>
</feature>
<gene>
    <name evidence="3" type="ORF">JMN32_01850</name>
</gene>
<dbReference type="NCBIfam" id="TIGR03696">
    <property type="entry name" value="Rhs_assc_core"/>
    <property type="match status" value="1"/>
</dbReference>
<dbReference type="InterPro" id="IPR032869">
    <property type="entry name" value="WHH_dom_containing"/>
</dbReference>
<dbReference type="Pfam" id="PF20041">
    <property type="entry name" value="DUF6443"/>
    <property type="match status" value="1"/>
</dbReference>
<dbReference type="InterPro" id="IPR022385">
    <property type="entry name" value="Rhs_assc_core"/>
</dbReference>
<evidence type="ECO:0000256" key="1">
    <source>
        <dbReference type="SAM" id="Phobius"/>
    </source>
</evidence>
<dbReference type="RefSeq" id="WP_202854579.1">
    <property type="nucleotide sequence ID" value="NZ_JAEUGD010000004.1"/>
</dbReference>
<keyword evidence="3" id="KW-0378">Hydrolase</keyword>
<evidence type="ECO:0000259" key="2">
    <source>
        <dbReference type="Pfam" id="PF20041"/>
    </source>
</evidence>
<evidence type="ECO:0000313" key="3">
    <source>
        <dbReference type="EMBL" id="MBL6445033.1"/>
    </source>
</evidence>
<keyword evidence="4" id="KW-1185">Reference proteome</keyword>
<dbReference type="InterPro" id="IPR045619">
    <property type="entry name" value="DUF6443"/>
</dbReference>
<dbReference type="PANTHER" id="PTHR32305:SF15">
    <property type="entry name" value="PROTEIN RHSA-RELATED"/>
    <property type="match status" value="1"/>
</dbReference>
<comment type="caution">
    <text evidence="3">The sequence shown here is derived from an EMBL/GenBank/DDBJ whole genome shotgun (WGS) entry which is preliminary data.</text>
</comment>
<dbReference type="GO" id="GO:0004519">
    <property type="term" value="F:endonuclease activity"/>
    <property type="evidence" value="ECO:0007669"/>
    <property type="project" value="UniProtKB-KW"/>
</dbReference>
<feature type="transmembrane region" description="Helical" evidence="1">
    <location>
        <begin position="2818"/>
        <end position="2840"/>
    </location>
</feature>
<sequence>MTPQKLLISTLFVIISSFIPGFGQGDAPTQAPEAGFQLGSDITGGAVSAVNLFTGEVSFPLNLVSLPGKNGITPSVNISYNSAGVSRQAAVWNKDAPAGVIGLGWQMDFPKIIVDHKQTGTREDDDFYLMDGGVSQKLVLIRNGAIQHYTTEQKSATAITYNPALEEWKVVSGDGVIMTFGNKNSNRNTIQWVVKHDNWIGSTMRTSNASSMAYVWNLSETQNRLGDKMSFQYEVTDQLAGGKKQTEACYISQIAGPTGAKINFIYTDKQAGEYAEPHLEKAEPDAYQEVYQKRYLHHIDVINPYGLKLNTVSFTYELLGTGNSAKRLLTAIKSTNSFGETSPGITFEYERSGGLIGKISSITEAMGSNVNYHYAPVTLSQSERFKSITAPTGFGAPSVWQGNNFVLAGWHELDADGKAKKSGATFKLQAHTWDGRWISRDIFNINNVVYEYGSYRDIQVVAMGDYFAFLKKNSSQSYSFYAYHKDPQRPGEWVSFGQSVDVGSGQPTLMGGDNFVAVGEREDGDLHIITWNGYDWEKKVIAYTGNKEVFNYTAANNYIIRHSTYGSDDVELYHVNGKREWTRAKFPESHVVNTHPEDLVRWYASNSFAVLIGESIFLNSNKFIFNWDENYNVNQRTDIDILDNDAIINIVGNDLVAFKFPQTQIKAFRYDGGQWRSTSGMQYMYAAFSAPSYGEDIILYTDKDSGIGKRNIYNPNTNSWGGSVNVSGGGYQQMAGPDGLFYNNYKFYKRQANGTVSQLATTSNTSLRGKPHYGIGMEPFAIYTSGSDSYIQKFDNGADAGLITLTGRKIDGPPCDGFNLLSRQYVSGQIIASYNGSCPDRATNLLLSYLADGQVSGQITRQVVSKVEVNDGYQSRYTAFSYTTNTAKADVSGITAQFNKARVIPGSNSASSTPYGYTDTYFFNGLSSEESSLPFPDEQANPGFHLGALMGTTYAAYGYDKDGNNVSVSKTTFKGFLFLNYNEAGGLQYQSRYIRPVHQYNQVDGLSTETRYTYNTEGQKATMVAENYNSSGSKDVITTFSKYWWEVYDPNLTGTFLGPVVQTSEKVNNTTIASTATRWKTHTGKTTAPMPYRSYTWKGTGSPDFSAWNGDPSTSDWLITTDITERDQDFNIVSTKDMDNRYTTNVYDHHGVQVATVYNAAPSEVLCADFDDHDLTNSSGNWTASSHWQFDNGTMRFDNTSQNANLYSNKAVSTSKKQIAEFDYKLIHSAGYLAYHFGKQSAAHAPQNSGYTVRIYSDAIKVYYTGTLLESYTFTNDKQWHHLTVRKGGKIKVMLDGVKIIETLASYALGSYDGIYATSGKMYADNFRLYPEGAYATSTSYEKDHLYATASISSEGLITRKLYNSLGYAVASIGIDGTPFSTSAGYNGYRETGSFNTADPPSAHTTTIKANAGFYEDFTTDNPHWKYEDYSNGATPVFKFENGELNVTSSGGATNSQADIYYMDMLEELTGNVGVEFDVRTIQPGNNHALGLALGGDGWDVRNGGAENAVWLDFSTNKLQTHNGQWSAIKTNLKAGTTYRIKVMVNTERGTADYFVDGRLYLNDLPLRANTSGIQKIGFLHYSYGSASAYAIDNVVVYADPIESTTYLDAAGKVLQQQGKESDTTLLVSQQLYDALGRGDVTAKLTRVTGDFGYRPDFITSYNRSNGYMYGEVRELNNDGYYPYSATRHETSPLGRVLEKSSPGATYKLGSGKNGSIEYLTTSDIDLGYPGGKYSVVKTFSPDGSEQITMSDLAGNVILEKAGPVIGTDQETHYTDKTVMSGQSHAFSVPFNSEVSYAYADVETYKTRVKIGTTPGAGDIVDGEVNVSGTFQAQANKTYYATVIFELPEPTLYYDLDCITIIEYDPKFCFDENNCRILCVPDIVYYDYDCSTPIDYNPDYCFNAQNCRISCGPTPVRYYDYDCRTPIAYNPDYCFNNKYCRITCPAPSVADAQATLLNDKSYLKLTYADGKVWVDGHTIYATTTYKYDTYGHLVKVYPPNFHNPPNNEVDRNAYIKTYAYDFLGRVKQQNGPDQGTTKSLYNENTGRLVFSKDGKGIISYLKYDQEGRVIESGIYTGTWNESALQSLANGAGPAVSDTQVRQYHTYETAFGNDVFHRGELIRTATYYEGNNDAVNEYFTYDRYGVKTKGLRVNNYSEETVTLSYARNNVGSLIEEVVPGFGTLNYSYDRLGRLVAIGETDAPETYASYTYGLNGGLSQEKLNNNSFVRNFKYDGTGKLVQIDDPYFREDISYSANGYGGDAYHSGLIARTTYNYKGVSTLKGAPASYYYAYRYDKLGRLVVSDNSADNNWDIGVGSPTGYDPNGNILRIKKGSTQQHYSYYNNTNRVSRISGSTDQFSYDANGNITSSQTKQLSDITYDSYFNKPLSTVYEGGVARYRYSADGERVMKTTVPNDGSDTHYTLYVRGMNDYPMIEKERIDAGDWHTRYFIYGLTGLIASKTVTAYANAGFAPSTATFEADKRADEELEFGESYRQAPIVNASLFNATKAKGASYALKLTGEAGKKVGVTKMLQLYHGDTVKMTVSAKYLKAPENNKSFVPAALAAELVQSLGIPAGAEGNLFQAAFENALSIGAAGLQADEKGVPQAFLNYIFFDKHMNPVNYGYKPITEGAYEDGTDRRHEVIELEMVADREGFAVVYVSNESREYSEVYFDDFSVQQVSVPQVKFYSRDHLGSTRVVVTASGTVDARYDYDVLGNIVRQEEGFIPNVYRYTGQEYDAETGLHNYRARFYDSDLGRFYAVDPQGQFHSPYTGIANNPANFTDPSGEIVPLIAIGIGAVIGGAINVAMHWNKIDGAGDFAVAFGIGAVAGAVGAATGGAAFTAMGGAAAGAGGFIAGSIGGMAGSAASMPIQSMGNSLYFGDPYMTAKDYAIGIAAGGFIGGSFQGISALYHGRNFWTGAFGSPSPVVAPTVPTIARPEIPDTELLPMPLSEVKKAPLSSTAPKAALPKDPLGANGMKIDGGDFLENTLYLDEVAVTAKEVVRESVPTGRFYSVAFETKLASNLYPGKGYYSHFKAANTALSKAMTSDATFANSTSKLGISIPRSPTGNILGKSPTNWVWHHDVGTGVMQLVPKVQHTSGSIFWNTMHPDGVGGMSIWGR</sequence>
<dbReference type="Proteomes" id="UP000614216">
    <property type="component" value="Unassembled WGS sequence"/>
</dbReference>
<evidence type="ECO:0000313" key="4">
    <source>
        <dbReference type="Proteomes" id="UP000614216"/>
    </source>
</evidence>
<feature type="transmembrane region" description="Helical" evidence="1">
    <location>
        <begin position="2889"/>
        <end position="2910"/>
    </location>
</feature>
<keyword evidence="3" id="KW-0540">Nuclease</keyword>